<dbReference type="EMBL" id="CP061813">
    <property type="protein sequence ID" value="QOD62000.1"/>
    <property type="molecule type" value="Genomic_DNA"/>
</dbReference>
<gene>
    <name evidence="1" type="ORF">H9I45_06025</name>
</gene>
<keyword evidence="2" id="KW-1185">Reference proteome</keyword>
<dbReference type="OrthoDB" id="1448514at2"/>
<dbReference type="RefSeq" id="WP_088353179.1">
    <property type="nucleotide sequence ID" value="NZ_CP061813.1"/>
</dbReference>
<sequence length="109" mass="12179">MKTLTFLCILFLGISTISFSQSKGILKKAADLVEKVNTQIAKGDKSLALSDEQKKKITAVHVERLTALKKLGKDASKEDKKALNKTFFKKINKEILTKEQKKAIKEGKE</sequence>
<proteinExistence type="predicted"/>
<protein>
    <submittedName>
        <fullName evidence="1">Uncharacterized protein</fullName>
    </submittedName>
</protein>
<organism evidence="1 2">
    <name type="scientific">Polaribacter haliotis</name>
    <dbReference type="NCBI Taxonomy" id="1888915"/>
    <lineage>
        <taxon>Bacteria</taxon>
        <taxon>Pseudomonadati</taxon>
        <taxon>Bacteroidota</taxon>
        <taxon>Flavobacteriia</taxon>
        <taxon>Flavobacteriales</taxon>
        <taxon>Flavobacteriaceae</taxon>
    </lineage>
</organism>
<evidence type="ECO:0000313" key="2">
    <source>
        <dbReference type="Proteomes" id="UP000516764"/>
    </source>
</evidence>
<dbReference type="AlphaFoldDB" id="A0A7L8AJ33"/>
<accession>A0A7L8AJ33</accession>
<dbReference type="Proteomes" id="UP000516764">
    <property type="component" value="Chromosome"/>
</dbReference>
<name>A0A7L8AJ33_9FLAO</name>
<evidence type="ECO:0000313" key="1">
    <source>
        <dbReference type="EMBL" id="QOD62000.1"/>
    </source>
</evidence>
<dbReference type="KEGG" id="phal:H9I45_06025"/>
<reference evidence="1 2" key="1">
    <citation type="journal article" date="2016" name="Int. J. Syst. Evol. Microbiol.">
        <title>Polaribacter haliotis sp. nov., isolated from the gut of abalone Haliotis discus hannai.</title>
        <authorList>
            <person name="Kim Y.O."/>
            <person name="Park I.S."/>
            <person name="Park S."/>
            <person name="Nam B.H."/>
            <person name="Park J.M."/>
            <person name="Kim D.G."/>
            <person name="Yoon J.H."/>
        </authorList>
    </citation>
    <scope>NUCLEOTIDE SEQUENCE [LARGE SCALE GENOMIC DNA]</scope>
    <source>
        <strain evidence="1 2">KCTC 52418</strain>
    </source>
</reference>